<accession>A0A6N6JHZ9</accession>
<organism evidence="2 3">
    <name type="scientific">Litoreibacter roseus</name>
    <dbReference type="NCBI Taxonomy" id="2601869"/>
    <lineage>
        <taxon>Bacteria</taxon>
        <taxon>Pseudomonadati</taxon>
        <taxon>Pseudomonadota</taxon>
        <taxon>Alphaproteobacteria</taxon>
        <taxon>Rhodobacterales</taxon>
        <taxon>Roseobacteraceae</taxon>
        <taxon>Litoreibacter</taxon>
    </lineage>
</organism>
<comment type="caution">
    <text evidence="2">The sequence shown here is derived from an EMBL/GenBank/DDBJ whole genome shotgun (WGS) entry which is preliminary data.</text>
</comment>
<feature type="transmembrane region" description="Helical" evidence="1">
    <location>
        <begin position="89"/>
        <end position="108"/>
    </location>
</feature>
<keyword evidence="1" id="KW-0472">Membrane</keyword>
<sequence>MILWAFLAGMVACGITLSLLQLEEGAADDKFGSAVAMFAAWCAFGMLLMAGTYGLGLLVPGLTGAAVLVLRKTQLAGVLRPLSPYKMPLGIGALLASVVTWIGVLNLMEDIPNG</sequence>
<dbReference type="OrthoDB" id="7855215at2"/>
<name>A0A6N6JHZ9_9RHOB</name>
<reference evidence="2 3" key="1">
    <citation type="submission" date="2019-12" db="EMBL/GenBank/DDBJ databases">
        <title>Litoreibacter badius sp. nov., a novel bacteriochlorophyll a-containing bacterium in the genus Litoreibacter.</title>
        <authorList>
            <person name="Kanamuro M."/>
            <person name="Takabe Y."/>
            <person name="Mori K."/>
            <person name="Takaichi S."/>
            <person name="Hanada S."/>
        </authorList>
    </citation>
    <scope>NUCLEOTIDE SEQUENCE [LARGE SCALE GENOMIC DNA]</scope>
    <source>
        <strain evidence="2 3">K6</strain>
    </source>
</reference>
<protein>
    <submittedName>
        <fullName evidence="2">Uncharacterized protein</fullName>
    </submittedName>
</protein>
<dbReference type="RefSeq" id="WP_159807399.1">
    <property type="nucleotide sequence ID" value="NZ_BLJE01000002.1"/>
</dbReference>
<evidence type="ECO:0000313" key="2">
    <source>
        <dbReference type="EMBL" id="GFE65450.1"/>
    </source>
</evidence>
<evidence type="ECO:0000313" key="3">
    <source>
        <dbReference type="Proteomes" id="UP000436822"/>
    </source>
</evidence>
<keyword evidence="3" id="KW-1185">Reference proteome</keyword>
<gene>
    <name evidence="2" type="ORF">KIN_25240</name>
</gene>
<feature type="transmembrane region" description="Helical" evidence="1">
    <location>
        <begin position="35"/>
        <end position="68"/>
    </location>
</feature>
<dbReference type="Proteomes" id="UP000436822">
    <property type="component" value="Unassembled WGS sequence"/>
</dbReference>
<keyword evidence="1" id="KW-0812">Transmembrane</keyword>
<keyword evidence="1" id="KW-1133">Transmembrane helix</keyword>
<evidence type="ECO:0000256" key="1">
    <source>
        <dbReference type="SAM" id="Phobius"/>
    </source>
</evidence>
<dbReference type="EMBL" id="BLJE01000002">
    <property type="protein sequence ID" value="GFE65450.1"/>
    <property type="molecule type" value="Genomic_DNA"/>
</dbReference>
<dbReference type="AlphaFoldDB" id="A0A6N6JHZ9"/>
<proteinExistence type="predicted"/>